<organism evidence="8 9">
    <name type="scientific">Nocardiopsis endophytica</name>
    <dbReference type="NCBI Taxonomy" id="3018445"/>
    <lineage>
        <taxon>Bacteria</taxon>
        <taxon>Bacillati</taxon>
        <taxon>Actinomycetota</taxon>
        <taxon>Actinomycetes</taxon>
        <taxon>Streptosporangiales</taxon>
        <taxon>Nocardiopsidaceae</taxon>
        <taxon>Nocardiopsis</taxon>
    </lineage>
</organism>
<accession>A0ABT4UCU2</accession>
<dbReference type="InterPro" id="IPR032808">
    <property type="entry name" value="DoxX"/>
</dbReference>
<keyword evidence="9" id="KW-1185">Reference proteome</keyword>
<comment type="subcellular location">
    <subcellularLocation>
        <location evidence="1">Cell membrane</location>
        <topology evidence="1">Multi-pass membrane protein</topology>
    </subcellularLocation>
</comment>
<dbReference type="InterPro" id="IPR051907">
    <property type="entry name" value="DoxX-like_oxidoreductase"/>
</dbReference>
<evidence type="ECO:0000256" key="4">
    <source>
        <dbReference type="ARBA" id="ARBA00022692"/>
    </source>
</evidence>
<dbReference type="Proteomes" id="UP001527866">
    <property type="component" value="Unassembled WGS sequence"/>
</dbReference>
<comment type="caution">
    <text evidence="8">The sequence shown here is derived from an EMBL/GenBank/DDBJ whole genome shotgun (WGS) entry which is preliminary data.</text>
</comment>
<keyword evidence="5 7" id="KW-1133">Transmembrane helix</keyword>
<feature type="transmembrane region" description="Helical" evidence="7">
    <location>
        <begin position="112"/>
        <end position="132"/>
    </location>
</feature>
<keyword evidence="4 7" id="KW-0812">Transmembrane</keyword>
<evidence type="ECO:0000256" key="7">
    <source>
        <dbReference type="SAM" id="Phobius"/>
    </source>
</evidence>
<comment type="similarity">
    <text evidence="2">Belongs to the DoxX family.</text>
</comment>
<dbReference type="Pfam" id="PF07681">
    <property type="entry name" value="DoxX"/>
    <property type="match status" value="1"/>
</dbReference>
<feature type="transmembrane region" description="Helical" evidence="7">
    <location>
        <begin position="12"/>
        <end position="33"/>
    </location>
</feature>
<gene>
    <name evidence="8" type="ORF">O4J56_29255</name>
</gene>
<evidence type="ECO:0000256" key="2">
    <source>
        <dbReference type="ARBA" id="ARBA00006679"/>
    </source>
</evidence>
<feature type="transmembrane region" description="Helical" evidence="7">
    <location>
        <begin position="82"/>
        <end position="100"/>
    </location>
</feature>
<name>A0ABT4UCU2_9ACTN</name>
<evidence type="ECO:0000313" key="9">
    <source>
        <dbReference type="Proteomes" id="UP001527866"/>
    </source>
</evidence>
<dbReference type="PANTHER" id="PTHR33452:SF1">
    <property type="entry name" value="INNER MEMBRANE PROTEIN YPHA-RELATED"/>
    <property type="match status" value="1"/>
</dbReference>
<dbReference type="RefSeq" id="WP_270690282.1">
    <property type="nucleotide sequence ID" value="NZ_JAQFWQ010000142.1"/>
</dbReference>
<evidence type="ECO:0000256" key="1">
    <source>
        <dbReference type="ARBA" id="ARBA00004651"/>
    </source>
</evidence>
<evidence type="ECO:0000256" key="3">
    <source>
        <dbReference type="ARBA" id="ARBA00022475"/>
    </source>
</evidence>
<dbReference type="EMBL" id="JAQFWQ010000142">
    <property type="protein sequence ID" value="MDA2814768.1"/>
    <property type="molecule type" value="Genomic_DNA"/>
</dbReference>
<feature type="transmembrane region" description="Helical" evidence="7">
    <location>
        <begin position="53"/>
        <end position="75"/>
    </location>
</feature>
<keyword evidence="6 7" id="KW-0472">Membrane</keyword>
<reference evidence="8 9" key="1">
    <citation type="submission" date="2023-01" db="EMBL/GenBank/DDBJ databases">
        <title>Draft genome sequence of Nocardiopsis sp. RSe5-2 isolated from halophytes.</title>
        <authorList>
            <person name="Duangmal K."/>
            <person name="Chantavorakit T."/>
        </authorList>
    </citation>
    <scope>NUCLEOTIDE SEQUENCE [LARGE SCALE GENOMIC DNA]</scope>
    <source>
        <strain evidence="8 9">RSe5-2</strain>
    </source>
</reference>
<keyword evidence="3" id="KW-1003">Cell membrane</keyword>
<evidence type="ECO:0000313" key="8">
    <source>
        <dbReference type="EMBL" id="MDA2814768.1"/>
    </source>
</evidence>
<proteinExistence type="inferred from homology"/>
<protein>
    <submittedName>
        <fullName evidence="8">DoxX family protein</fullName>
    </submittedName>
</protein>
<evidence type="ECO:0000256" key="5">
    <source>
        <dbReference type="ARBA" id="ARBA00022989"/>
    </source>
</evidence>
<sequence>MNVLTGPAKGPVADATALIARIAVGIVFIAHGWQKVGEMGLGGTTGMMEGLGIPAPQAAALFAIAVELGGGALLLVGLLQPVVGVLLALHMGGAILFVHAPNGLIGEGGYELPLVLAVSALALGFNGGRFALDRLLPWGRERAPQSQEAVAA</sequence>
<evidence type="ECO:0000256" key="6">
    <source>
        <dbReference type="ARBA" id="ARBA00023136"/>
    </source>
</evidence>
<dbReference type="PANTHER" id="PTHR33452">
    <property type="entry name" value="OXIDOREDUCTASE CATD-RELATED"/>
    <property type="match status" value="1"/>
</dbReference>